<dbReference type="EMBL" id="JAAIII010000004">
    <property type="protein sequence ID" value="NMM94407.1"/>
    <property type="molecule type" value="Genomic_DNA"/>
</dbReference>
<gene>
    <name evidence="2" type="ORF">G1C95_1594</name>
</gene>
<dbReference type="PANTHER" id="PTHR35006">
    <property type="entry name" value="GLYOXALASE FAMILY PROTEIN (AFU_ORTHOLOGUE AFUA_5G14830)"/>
    <property type="match status" value="1"/>
</dbReference>
<keyword evidence="3" id="KW-1185">Reference proteome</keyword>
<dbReference type="CDD" id="cd07262">
    <property type="entry name" value="VOC_like"/>
    <property type="match status" value="1"/>
</dbReference>
<organism evidence="2 3">
    <name type="scientific">Bifidobacterium oedipodis</name>
    <dbReference type="NCBI Taxonomy" id="2675322"/>
    <lineage>
        <taxon>Bacteria</taxon>
        <taxon>Bacillati</taxon>
        <taxon>Actinomycetota</taxon>
        <taxon>Actinomycetes</taxon>
        <taxon>Bifidobacteriales</taxon>
        <taxon>Bifidobacteriaceae</taxon>
        <taxon>Bifidobacterium</taxon>
    </lineage>
</organism>
<dbReference type="Pfam" id="PF00903">
    <property type="entry name" value="Glyoxalase"/>
    <property type="match status" value="1"/>
</dbReference>
<feature type="domain" description="VOC" evidence="1">
    <location>
        <begin position="1"/>
        <end position="120"/>
    </location>
</feature>
<dbReference type="Gene3D" id="3.10.180.10">
    <property type="entry name" value="2,3-Dihydroxybiphenyl 1,2-Dioxygenase, domain 1"/>
    <property type="match status" value="1"/>
</dbReference>
<dbReference type="AlphaFoldDB" id="A0A7Y0EQ76"/>
<dbReference type="InterPro" id="IPR029068">
    <property type="entry name" value="Glyas_Bleomycin-R_OHBP_Dase"/>
</dbReference>
<sequence length="121" mass="12701">MINHLTIKVKDFERETAFYEAALAPLGYTKGVAFPGVQQFAHADGSSVFVSTVAADAVIAPMHVAFDAPDTDAVAAFHAVGIANGGTDNGEPGPRPHYGPNYYAAFVHDPEGNNIEAVINS</sequence>
<dbReference type="PROSITE" id="PS51819">
    <property type="entry name" value="VOC"/>
    <property type="match status" value="1"/>
</dbReference>
<dbReference type="SUPFAM" id="SSF54593">
    <property type="entry name" value="Glyoxalase/Bleomycin resistance protein/Dihydroxybiphenyl dioxygenase"/>
    <property type="match status" value="1"/>
</dbReference>
<name>A0A7Y0EQ76_9BIFI</name>
<evidence type="ECO:0000313" key="3">
    <source>
        <dbReference type="Proteomes" id="UP000532194"/>
    </source>
</evidence>
<accession>A0A7Y0EQ76</accession>
<dbReference type="RefSeq" id="WP_169172418.1">
    <property type="nucleotide sequence ID" value="NZ_JAAIII010000004.1"/>
</dbReference>
<proteinExistence type="predicted"/>
<evidence type="ECO:0000259" key="1">
    <source>
        <dbReference type="PROSITE" id="PS51819"/>
    </source>
</evidence>
<evidence type="ECO:0000313" key="2">
    <source>
        <dbReference type="EMBL" id="NMM94407.1"/>
    </source>
</evidence>
<dbReference type="InterPro" id="IPR004360">
    <property type="entry name" value="Glyas_Fos-R_dOase_dom"/>
</dbReference>
<comment type="caution">
    <text evidence="2">The sequence shown here is derived from an EMBL/GenBank/DDBJ whole genome shotgun (WGS) entry which is preliminary data.</text>
</comment>
<dbReference type="PANTHER" id="PTHR35006:SF2">
    <property type="entry name" value="GLYOXALASE FAMILY PROTEIN (AFU_ORTHOLOGUE AFUA_5G14830)"/>
    <property type="match status" value="1"/>
</dbReference>
<reference evidence="2 3" key="1">
    <citation type="submission" date="2020-02" db="EMBL/GenBank/DDBJ databases">
        <title>Characterization of phylogenetic diversity of novel bifidobacterial species isolated in Czech ZOOs.</title>
        <authorList>
            <person name="Lugli G.A."/>
            <person name="Vera N.B."/>
            <person name="Ventura M."/>
        </authorList>
    </citation>
    <scope>NUCLEOTIDE SEQUENCE [LARGE SCALE GENOMIC DNA]</scope>
    <source>
        <strain evidence="2 3">DSM 109957</strain>
    </source>
</reference>
<dbReference type="InterPro" id="IPR037523">
    <property type="entry name" value="VOC_core"/>
</dbReference>
<dbReference type="Proteomes" id="UP000532194">
    <property type="component" value="Unassembled WGS sequence"/>
</dbReference>
<protein>
    <submittedName>
        <fullName evidence="2">Glyoxalase</fullName>
    </submittedName>
</protein>